<comment type="caution">
    <text evidence="1">The sequence shown here is derived from an EMBL/GenBank/DDBJ whole genome shotgun (WGS) entry which is preliminary data.</text>
</comment>
<evidence type="ECO:0000313" key="2">
    <source>
        <dbReference type="Proteomes" id="UP000182235"/>
    </source>
</evidence>
<reference evidence="1 2" key="1">
    <citation type="submission" date="2015-07" db="EMBL/GenBank/DDBJ databases">
        <title>Emmonsia species relationships and genome sequence.</title>
        <authorList>
            <consortium name="The Broad Institute Genomics Platform"/>
            <person name="Cuomo C.A."/>
            <person name="Munoz J.F."/>
            <person name="Imamovic A."/>
            <person name="Priest M.E."/>
            <person name="Young S."/>
            <person name="Clay O.K."/>
            <person name="McEwen J.G."/>
        </authorList>
    </citation>
    <scope>NUCLEOTIDE SEQUENCE [LARGE SCALE GENOMIC DNA]</scope>
    <source>
        <strain evidence="1 2">UAMH 9510</strain>
    </source>
</reference>
<organism evidence="1 2">
    <name type="scientific">Emergomyces pasteurianus Ep9510</name>
    <dbReference type="NCBI Taxonomy" id="1447872"/>
    <lineage>
        <taxon>Eukaryota</taxon>
        <taxon>Fungi</taxon>
        <taxon>Dikarya</taxon>
        <taxon>Ascomycota</taxon>
        <taxon>Pezizomycotina</taxon>
        <taxon>Eurotiomycetes</taxon>
        <taxon>Eurotiomycetidae</taxon>
        <taxon>Onygenales</taxon>
        <taxon>Ajellomycetaceae</taxon>
        <taxon>Emergomyces</taxon>
    </lineage>
</organism>
<proteinExistence type="predicted"/>
<gene>
    <name evidence="1" type="ORF">AJ78_07629</name>
</gene>
<dbReference type="VEuPathDB" id="FungiDB:AJ78_07629"/>
<dbReference type="AlphaFoldDB" id="A0A1J9PUU4"/>
<accession>A0A1J9PUU4</accession>
<keyword evidence="2" id="KW-1185">Reference proteome</keyword>
<sequence length="144" mass="16392">MEVRNGHVSSKYFESDLAGLRDPMVIPYYQPEIFREVKIGYEGINHTVNLVMCHFGTIKNGSFNHGNTTTLHPCSSCARGEKEIDSERQGLRSSHAPKFFWKTLRVRLVSIAEWRVLGRMATFITPVSISFGRSLRVKFPSLCL</sequence>
<evidence type="ECO:0000313" key="1">
    <source>
        <dbReference type="EMBL" id="OJD11635.1"/>
    </source>
</evidence>
<dbReference type="Proteomes" id="UP000182235">
    <property type="component" value="Unassembled WGS sequence"/>
</dbReference>
<dbReference type="EMBL" id="LGRN01000518">
    <property type="protein sequence ID" value="OJD11635.1"/>
    <property type="molecule type" value="Genomic_DNA"/>
</dbReference>
<name>A0A1J9PUU4_9EURO</name>
<protein>
    <submittedName>
        <fullName evidence="1">Uncharacterized protein</fullName>
    </submittedName>
</protein>